<name>A0A445MUC2_9BACT</name>
<comment type="similarity">
    <text evidence="7">Belongs to the PINc/VapC protein family.</text>
</comment>
<gene>
    <name evidence="9" type="primary">pilT</name>
    <name evidence="9" type="ORF">PITCH_A1670008</name>
</gene>
<dbReference type="GO" id="GO:0046872">
    <property type="term" value="F:metal ion binding"/>
    <property type="evidence" value="ECO:0007669"/>
    <property type="project" value="UniProtKB-KW"/>
</dbReference>
<evidence type="ECO:0000256" key="4">
    <source>
        <dbReference type="ARBA" id="ARBA00022723"/>
    </source>
</evidence>
<evidence type="ECO:0000256" key="2">
    <source>
        <dbReference type="ARBA" id="ARBA00022649"/>
    </source>
</evidence>
<comment type="cofactor">
    <cofactor evidence="1">
        <name>Mg(2+)</name>
        <dbReference type="ChEBI" id="CHEBI:18420"/>
    </cofactor>
</comment>
<dbReference type="InterPro" id="IPR050556">
    <property type="entry name" value="Type_II_TA_system_RNase"/>
</dbReference>
<evidence type="ECO:0000256" key="7">
    <source>
        <dbReference type="ARBA" id="ARBA00038093"/>
    </source>
</evidence>
<keyword evidence="3" id="KW-0540">Nuclease</keyword>
<evidence type="ECO:0000256" key="5">
    <source>
        <dbReference type="ARBA" id="ARBA00022801"/>
    </source>
</evidence>
<dbReference type="PANTHER" id="PTHR33653:SF1">
    <property type="entry name" value="RIBONUCLEASE VAPC2"/>
    <property type="match status" value="1"/>
</dbReference>
<dbReference type="AlphaFoldDB" id="A0A445MUC2"/>
<dbReference type="GO" id="GO:0004518">
    <property type="term" value="F:nuclease activity"/>
    <property type="evidence" value="ECO:0007669"/>
    <property type="project" value="UniProtKB-KW"/>
</dbReference>
<feature type="domain" description="PIN" evidence="8">
    <location>
        <begin position="4"/>
        <end position="118"/>
    </location>
</feature>
<proteinExistence type="inferred from homology"/>
<dbReference type="GO" id="GO:0016787">
    <property type="term" value="F:hydrolase activity"/>
    <property type="evidence" value="ECO:0007669"/>
    <property type="project" value="UniProtKB-KW"/>
</dbReference>
<evidence type="ECO:0000256" key="6">
    <source>
        <dbReference type="ARBA" id="ARBA00022842"/>
    </source>
</evidence>
<evidence type="ECO:0000256" key="1">
    <source>
        <dbReference type="ARBA" id="ARBA00001946"/>
    </source>
</evidence>
<protein>
    <submittedName>
        <fullName evidence="9">Twitching motility protein PilT</fullName>
    </submittedName>
</protein>
<dbReference type="SUPFAM" id="SSF88723">
    <property type="entry name" value="PIN domain-like"/>
    <property type="match status" value="1"/>
</dbReference>
<accession>A0A445MUC2</accession>
<dbReference type="EMBL" id="OJIN01000076">
    <property type="protein sequence ID" value="SPD73065.1"/>
    <property type="molecule type" value="Genomic_DNA"/>
</dbReference>
<organism evidence="9">
    <name type="scientific">uncultured Desulfobacterium sp</name>
    <dbReference type="NCBI Taxonomy" id="201089"/>
    <lineage>
        <taxon>Bacteria</taxon>
        <taxon>Pseudomonadati</taxon>
        <taxon>Thermodesulfobacteriota</taxon>
        <taxon>Desulfobacteria</taxon>
        <taxon>Desulfobacterales</taxon>
        <taxon>Desulfobacteriaceae</taxon>
        <taxon>Desulfobacterium</taxon>
        <taxon>environmental samples</taxon>
    </lineage>
</organism>
<keyword evidence="4" id="KW-0479">Metal-binding</keyword>
<keyword evidence="5" id="KW-0378">Hydrolase</keyword>
<keyword evidence="2" id="KW-1277">Toxin-antitoxin system</keyword>
<evidence type="ECO:0000256" key="3">
    <source>
        <dbReference type="ARBA" id="ARBA00022722"/>
    </source>
</evidence>
<dbReference type="Gene3D" id="3.40.50.1010">
    <property type="entry name" value="5'-nuclease"/>
    <property type="match status" value="1"/>
</dbReference>
<keyword evidence="6" id="KW-0460">Magnesium</keyword>
<reference evidence="9" key="1">
    <citation type="submission" date="2018-01" db="EMBL/GenBank/DDBJ databases">
        <authorList>
            <person name="Regsiter A."/>
            <person name="William W."/>
        </authorList>
    </citation>
    <scope>NUCLEOTIDE SEQUENCE</scope>
    <source>
        <strain evidence="9">TRIP AH-1</strain>
    </source>
</reference>
<dbReference type="InterPro" id="IPR029060">
    <property type="entry name" value="PIN-like_dom_sf"/>
</dbReference>
<sequence>MKGILVDSNVILDVFLDDLKWADWSEAKLEECGYSSSLYINPIIYSEISIGFNMIEELEAAIGQAGLQLLEIPKEALFLAGKAFLKYRKKKGVKRSPLPDFFIGAQAAVLNLDLLTRDVSRYQSYFPTVNLIAP</sequence>
<evidence type="ECO:0000313" key="9">
    <source>
        <dbReference type="EMBL" id="SPD73065.1"/>
    </source>
</evidence>
<dbReference type="InterPro" id="IPR002716">
    <property type="entry name" value="PIN_dom"/>
</dbReference>
<dbReference type="Pfam" id="PF01850">
    <property type="entry name" value="PIN"/>
    <property type="match status" value="1"/>
</dbReference>
<dbReference type="PANTHER" id="PTHR33653">
    <property type="entry name" value="RIBONUCLEASE VAPC2"/>
    <property type="match status" value="1"/>
</dbReference>
<evidence type="ECO:0000259" key="8">
    <source>
        <dbReference type="Pfam" id="PF01850"/>
    </source>
</evidence>